<evidence type="ECO:0000313" key="6">
    <source>
        <dbReference type="EMBL" id="TLS46934.1"/>
    </source>
</evidence>
<dbReference type="RefSeq" id="WP_138044297.1">
    <property type="nucleotide sequence ID" value="NZ_VBZC01000006.1"/>
</dbReference>
<keyword evidence="3" id="KW-0378">Hydrolase</keyword>
<keyword evidence="4" id="KW-0325">Glycoprotein</keyword>
<name>A0A5R9G272_9ACTN</name>
<dbReference type="AlphaFoldDB" id="A0A5R9G272"/>
<dbReference type="SMART" id="SM00191">
    <property type="entry name" value="Int_alpha"/>
    <property type="match status" value="5"/>
</dbReference>
<dbReference type="Proteomes" id="UP000305906">
    <property type="component" value="Unassembled WGS sequence"/>
</dbReference>
<dbReference type="EMBL" id="VBZC01000006">
    <property type="protein sequence ID" value="TLS46934.1"/>
    <property type="molecule type" value="Genomic_DNA"/>
</dbReference>
<dbReference type="Pfam" id="PF01839">
    <property type="entry name" value="FG-GAP"/>
    <property type="match status" value="5"/>
</dbReference>
<dbReference type="InterPro" id="IPR028994">
    <property type="entry name" value="Integrin_alpha_N"/>
</dbReference>
<dbReference type="InterPro" id="IPR013517">
    <property type="entry name" value="FG-GAP"/>
</dbReference>
<evidence type="ECO:0000256" key="3">
    <source>
        <dbReference type="ARBA" id="ARBA00022801"/>
    </source>
</evidence>
<dbReference type="PANTHER" id="PTHR23221">
    <property type="entry name" value="GLYCOSYLPHOSPHATIDYLINOSITOL PHOSPHOLIPASE D"/>
    <property type="match status" value="1"/>
</dbReference>
<evidence type="ECO:0008006" key="8">
    <source>
        <dbReference type="Google" id="ProtNLM"/>
    </source>
</evidence>
<gene>
    <name evidence="6" type="ORF">FE633_07585</name>
</gene>
<accession>A0A5R9G272</accession>
<evidence type="ECO:0000256" key="5">
    <source>
        <dbReference type="SAM" id="SignalP"/>
    </source>
</evidence>
<keyword evidence="1 5" id="KW-0732">Signal</keyword>
<evidence type="ECO:0000256" key="2">
    <source>
        <dbReference type="ARBA" id="ARBA00022737"/>
    </source>
</evidence>
<dbReference type="Gene3D" id="2.130.10.130">
    <property type="entry name" value="Integrin alpha, N-terminal"/>
    <property type="match status" value="3"/>
</dbReference>
<dbReference type="GO" id="GO:0016787">
    <property type="term" value="F:hydrolase activity"/>
    <property type="evidence" value="ECO:0007669"/>
    <property type="project" value="UniProtKB-KW"/>
</dbReference>
<evidence type="ECO:0000313" key="7">
    <source>
        <dbReference type="Proteomes" id="UP000305906"/>
    </source>
</evidence>
<proteinExistence type="predicted"/>
<organism evidence="6 7">
    <name type="scientific">Streptomyces montanus</name>
    <dbReference type="NCBI Taxonomy" id="2580423"/>
    <lineage>
        <taxon>Bacteria</taxon>
        <taxon>Bacillati</taxon>
        <taxon>Actinomycetota</taxon>
        <taxon>Actinomycetes</taxon>
        <taxon>Kitasatosporales</taxon>
        <taxon>Streptomycetaceae</taxon>
        <taxon>Streptomyces</taxon>
    </lineage>
</organism>
<keyword evidence="7" id="KW-1185">Reference proteome</keyword>
<dbReference type="InterPro" id="IPR013519">
    <property type="entry name" value="Int_alpha_beta-p"/>
</dbReference>
<feature type="signal peptide" evidence="5">
    <location>
        <begin position="1"/>
        <end position="30"/>
    </location>
</feature>
<reference evidence="6 7" key="1">
    <citation type="submission" date="2019-05" db="EMBL/GenBank/DDBJ databases">
        <title>Streptomyces sp. NEAU-C151, a novel actinomycete isolated from soil.</title>
        <authorList>
            <person name="Han L."/>
            <person name="Jiang H."/>
        </authorList>
    </citation>
    <scope>NUCLEOTIDE SEQUENCE [LARGE SCALE GENOMIC DNA]</scope>
    <source>
        <strain evidence="6 7">NEAU-C151</strain>
    </source>
</reference>
<evidence type="ECO:0000256" key="1">
    <source>
        <dbReference type="ARBA" id="ARBA00022729"/>
    </source>
</evidence>
<dbReference type="PROSITE" id="PS51470">
    <property type="entry name" value="FG_GAP"/>
    <property type="match status" value="3"/>
</dbReference>
<keyword evidence="2" id="KW-0677">Repeat</keyword>
<dbReference type="SUPFAM" id="SSF69318">
    <property type="entry name" value="Integrin alpha N-terminal domain"/>
    <property type="match status" value="1"/>
</dbReference>
<comment type="caution">
    <text evidence="6">The sequence shown here is derived from an EMBL/GenBank/DDBJ whole genome shotgun (WGS) entry which is preliminary data.</text>
</comment>
<feature type="chain" id="PRO_5024366403" description="VCBS repeat-containing protein" evidence="5">
    <location>
        <begin position="31"/>
        <end position="468"/>
    </location>
</feature>
<dbReference type="PANTHER" id="PTHR23221:SF7">
    <property type="entry name" value="PHOSPHATIDYLINOSITOL-GLYCAN-SPECIFIC PHOSPHOLIPASE D"/>
    <property type="match status" value="1"/>
</dbReference>
<evidence type="ECO:0000256" key="4">
    <source>
        <dbReference type="ARBA" id="ARBA00023180"/>
    </source>
</evidence>
<sequence>MRAKKLAVAASVATLAAAGLTLPLAGSAAAASTLKDDFNGDGYRDLVIGTPKANAVTVTFGSASGVQPTNSVTVTQNTSGVPGVLEAEDEFGENVTSGDVNGDGFADLIVGAPGEKVTGKPDGSMTIVWGGASGFKTGGMVLNAPSAEDVRFGEGASFVDLDGDESGNLVVVSAGRFWWYADGVPSGSALGPEFDFLPDGVTLDGVVGGHFSGTSGSDYVLYGKGATGHGYAGYLKGGPGDLGYSYKPLMQNSTGTGVDEVAVAAAADTNKNGYDDLVIGAPDSINGGEVYLWPGSARGLDEDDYPRRTYDQGNANVPGDPETGDRFGASVAVGDVTGDGYLEVAVGVPGETVGSVARTGNVVVLKGAPGELDDGGASWHQATSGVPGAAETDDHFGSAVQLKDINKNGYADLAAGANGEDIGTAADAGAVWVLRGGSTGLTTTSVTSFNGSDFGLGGAGLRFGSVLR</sequence>
<protein>
    <recommendedName>
        <fullName evidence="8">VCBS repeat-containing protein</fullName>
    </recommendedName>
</protein>